<proteinExistence type="predicted"/>
<name>A0A0S4IWW5_BODSA</name>
<gene>
    <name evidence="1" type="ORF">BSAL_62355</name>
</gene>
<keyword evidence="2" id="KW-1185">Reference proteome</keyword>
<dbReference type="Proteomes" id="UP000051952">
    <property type="component" value="Unassembled WGS sequence"/>
</dbReference>
<dbReference type="VEuPathDB" id="TriTrypDB:BSAL_62355"/>
<dbReference type="EMBL" id="CYKH01000320">
    <property type="protein sequence ID" value="CUF42049.1"/>
    <property type="molecule type" value="Genomic_DNA"/>
</dbReference>
<sequence>MRTMRTRRWWLETLPSINVEIRGADLKEALDILEWCCVEKLVLKDATDEHLAMLTDKYLEEEALNAAIDQQEALERGELDALRS</sequence>
<reference evidence="2" key="1">
    <citation type="submission" date="2015-09" db="EMBL/GenBank/DDBJ databases">
        <authorList>
            <consortium name="Pathogen Informatics"/>
        </authorList>
    </citation>
    <scope>NUCLEOTIDE SEQUENCE [LARGE SCALE GENOMIC DNA]</scope>
    <source>
        <strain evidence="2">Lake Konstanz</strain>
    </source>
</reference>
<accession>A0A0S4IWW5</accession>
<organism evidence="1 2">
    <name type="scientific">Bodo saltans</name>
    <name type="common">Flagellated protozoan</name>
    <dbReference type="NCBI Taxonomy" id="75058"/>
    <lineage>
        <taxon>Eukaryota</taxon>
        <taxon>Discoba</taxon>
        <taxon>Euglenozoa</taxon>
        <taxon>Kinetoplastea</taxon>
        <taxon>Metakinetoplastina</taxon>
        <taxon>Eubodonida</taxon>
        <taxon>Bodonidae</taxon>
        <taxon>Bodo</taxon>
    </lineage>
</organism>
<evidence type="ECO:0000313" key="1">
    <source>
        <dbReference type="EMBL" id="CUF42049.1"/>
    </source>
</evidence>
<dbReference type="AlphaFoldDB" id="A0A0S4IWW5"/>
<evidence type="ECO:0000313" key="2">
    <source>
        <dbReference type="Proteomes" id="UP000051952"/>
    </source>
</evidence>
<protein>
    <submittedName>
        <fullName evidence="1">Uncharacterized protein</fullName>
    </submittedName>
</protein>